<sequence length="386" mass="43281">MIAFYRKYWRTAFDIALLILTAYLIMYTFSYLYSIAAPIFLAFIVFMFIEPLAAFLHRRGMRKAIASAISVLLFVLVILGAMFGLGFILVHQAIELQAKLPTYIKAVQSELVNIATYLQNRYESLPPDVSGRINEYAGNAAQHISEFIVGFLSLLIKQITSFSTFTLNFFIAIILGYFLSIEIDTWRRVARNKTPRTFLKAYIFLKENVLKGLSAYLKAQLKLISVTFVIVFIGLLVLGVSNSFLVALLSAIFDLLPLLGIPFIFIPWIAYLLIIGNTSLAIGLAVVMGVTLLIRQILDPKITGTSLGVSAFTMLSFMIVSMSLFGVIGIVMSTVLLILIKALYDQGYLKRWIRMPKEEFVSGHPFDNTSPDQSEDNKDNGEPKNK</sequence>
<feature type="transmembrane region" description="Helical" evidence="7">
    <location>
        <begin position="223"/>
        <end position="249"/>
    </location>
</feature>
<accession>A0ABT4EAI9</accession>
<proteinExistence type="inferred from homology"/>
<evidence type="ECO:0000313" key="9">
    <source>
        <dbReference type="Proteomes" id="UP001527090"/>
    </source>
</evidence>
<dbReference type="InterPro" id="IPR014227">
    <property type="entry name" value="YtvI-like"/>
</dbReference>
<dbReference type="InterPro" id="IPR002549">
    <property type="entry name" value="AI-2E-like"/>
</dbReference>
<feature type="transmembrane region" description="Helical" evidence="7">
    <location>
        <begin position="318"/>
        <end position="344"/>
    </location>
</feature>
<feature type="transmembrane region" description="Helical" evidence="7">
    <location>
        <begin position="280"/>
        <end position="298"/>
    </location>
</feature>
<comment type="caution">
    <text evidence="8">The sequence shown here is derived from an EMBL/GenBank/DDBJ whole genome shotgun (WGS) entry which is preliminary data.</text>
</comment>
<evidence type="ECO:0000256" key="5">
    <source>
        <dbReference type="ARBA" id="ARBA00023136"/>
    </source>
</evidence>
<reference evidence="8 9" key="1">
    <citation type="submission" date="2022-05" db="EMBL/GenBank/DDBJ databases">
        <title>Genome Sequencing of Bee-Associated Microbes.</title>
        <authorList>
            <person name="Dunlap C."/>
        </authorList>
    </citation>
    <scope>NUCLEOTIDE SEQUENCE [LARGE SCALE GENOMIC DNA]</scope>
    <source>
        <strain evidence="8 9">NRRL NRS-750</strain>
    </source>
</reference>
<evidence type="ECO:0000256" key="4">
    <source>
        <dbReference type="ARBA" id="ARBA00022989"/>
    </source>
</evidence>
<feature type="transmembrane region" description="Helical" evidence="7">
    <location>
        <begin position="68"/>
        <end position="90"/>
    </location>
</feature>
<feature type="transmembrane region" description="Helical" evidence="7">
    <location>
        <begin position="12"/>
        <end position="29"/>
    </location>
</feature>
<feature type="transmembrane region" description="Helical" evidence="7">
    <location>
        <begin position="35"/>
        <end position="56"/>
    </location>
</feature>
<evidence type="ECO:0000313" key="8">
    <source>
        <dbReference type="EMBL" id="MCY9530734.1"/>
    </source>
</evidence>
<feature type="transmembrane region" description="Helical" evidence="7">
    <location>
        <begin position="159"/>
        <end position="179"/>
    </location>
</feature>
<feature type="region of interest" description="Disordered" evidence="6">
    <location>
        <begin position="363"/>
        <end position="386"/>
    </location>
</feature>
<evidence type="ECO:0000256" key="6">
    <source>
        <dbReference type="SAM" id="MobiDB-lite"/>
    </source>
</evidence>
<evidence type="ECO:0000256" key="2">
    <source>
        <dbReference type="ARBA" id="ARBA00009773"/>
    </source>
</evidence>
<dbReference type="EMBL" id="JAMDLY010000014">
    <property type="protein sequence ID" value="MCY9530734.1"/>
    <property type="molecule type" value="Genomic_DNA"/>
</dbReference>
<name>A0ABT4EAI9_PAEAL</name>
<dbReference type="RefSeq" id="WP_028531383.1">
    <property type="nucleotide sequence ID" value="NZ_JAMDLY010000014.1"/>
</dbReference>
<comment type="similarity">
    <text evidence="2">Belongs to the autoinducer-2 exporter (AI-2E) (TC 2.A.86) family.</text>
</comment>
<comment type="subcellular location">
    <subcellularLocation>
        <location evidence="1">Membrane</location>
        <topology evidence="1">Multi-pass membrane protein</topology>
    </subcellularLocation>
</comment>
<dbReference type="PANTHER" id="PTHR21716:SF68">
    <property type="entry name" value="TRANSPORT PROTEIN YTVI-RELATED"/>
    <property type="match status" value="1"/>
</dbReference>
<keyword evidence="4 7" id="KW-1133">Transmembrane helix</keyword>
<evidence type="ECO:0000256" key="1">
    <source>
        <dbReference type="ARBA" id="ARBA00004141"/>
    </source>
</evidence>
<dbReference type="Proteomes" id="UP001527090">
    <property type="component" value="Unassembled WGS sequence"/>
</dbReference>
<gene>
    <name evidence="8" type="primary">ytvI</name>
    <name evidence="8" type="ORF">M5X04_15615</name>
</gene>
<evidence type="ECO:0000256" key="3">
    <source>
        <dbReference type="ARBA" id="ARBA00022692"/>
    </source>
</evidence>
<keyword evidence="5 7" id="KW-0472">Membrane</keyword>
<feature type="compositionally biased region" description="Basic and acidic residues" evidence="6">
    <location>
        <begin position="375"/>
        <end position="386"/>
    </location>
</feature>
<protein>
    <submittedName>
        <fullName evidence="8">Sporulation integral membrane protein YtvI</fullName>
    </submittedName>
</protein>
<organism evidence="8 9">
    <name type="scientific">Paenibacillus alvei</name>
    <name type="common">Bacillus alvei</name>
    <dbReference type="NCBI Taxonomy" id="44250"/>
    <lineage>
        <taxon>Bacteria</taxon>
        <taxon>Bacillati</taxon>
        <taxon>Bacillota</taxon>
        <taxon>Bacilli</taxon>
        <taxon>Bacillales</taxon>
        <taxon>Paenibacillaceae</taxon>
        <taxon>Paenibacillus</taxon>
    </lineage>
</organism>
<feature type="transmembrane region" description="Helical" evidence="7">
    <location>
        <begin position="255"/>
        <end position="273"/>
    </location>
</feature>
<keyword evidence="9" id="KW-1185">Reference proteome</keyword>
<keyword evidence="3 7" id="KW-0812">Transmembrane</keyword>
<evidence type="ECO:0000256" key="7">
    <source>
        <dbReference type="SAM" id="Phobius"/>
    </source>
</evidence>
<dbReference type="NCBIfam" id="TIGR02872">
    <property type="entry name" value="spore_ytvI"/>
    <property type="match status" value="1"/>
</dbReference>
<dbReference type="PANTHER" id="PTHR21716">
    <property type="entry name" value="TRANSMEMBRANE PROTEIN"/>
    <property type="match status" value="1"/>
</dbReference>
<dbReference type="Pfam" id="PF01594">
    <property type="entry name" value="AI-2E_transport"/>
    <property type="match status" value="1"/>
</dbReference>